<gene>
    <name evidence="2" type="ORF">EMWEY_00058580</name>
</gene>
<dbReference type="Proteomes" id="UP000030763">
    <property type="component" value="Unassembled WGS sequence"/>
</dbReference>
<reference evidence="2" key="2">
    <citation type="submission" date="2013-10" db="EMBL/GenBank/DDBJ databases">
        <authorList>
            <person name="Aslett M."/>
        </authorList>
    </citation>
    <scope>NUCLEOTIDE SEQUENCE [LARGE SCALE GENOMIC DNA]</scope>
    <source>
        <strain evidence="2">Weybridge</strain>
    </source>
</reference>
<evidence type="ECO:0000256" key="1">
    <source>
        <dbReference type="SAM" id="Phobius"/>
    </source>
</evidence>
<sequence length="310" mass="34451">MGGLFFGRWKWVGNASVSGAQWLGLCLEDSCFVGAWGFPHLYGVDGMPQNWALVKVRLWSGSALMLVGSACEVWYCDIHGDTKALAVEYVMLCRKGRSVVLRLAISVGCGSDTDCEGFELWQHVWEAGLWNAERCACGDLSGVASLVVLVLSLRSALTLDYAIGLDILDTFPILGNWMVMCGLFFGRWKWGTAMVSEFCATCDGDCQGDAQDMTCSSAYMVDRFCWGALRQAMWWVVFGTGITVTFMLAIEQWRDGDKEYVTVAYSVYSLFRRLTMGIAYDDGGDCEGFELWQHMWEAGFWNAAGDGWSD</sequence>
<evidence type="ECO:0000313" key="2">
    <source>
        <dbReference type="EMBL" id="CDJ59677.1"/>
    </source>
</evidence>
<dbReference type="AlphaFoldDB" id="U6M637"/>
<dbReference type="VEuPathDB" id="ToxoDB:EMWEY_00058580"/>
<name>U6M637_EIMMA</name>
<keyword evidence="1" id="KW-1133">Transmembrane helix</keyword>
<keyword evidence="1" id="KW-0472">Membrane</keyword>
<dbReference type="GeneID" id="25339844"/>
<reference evidence="2" key="1">
    <citation type="submission" date="2013-10" db="EMBL/GenBank/DDBJ databases">
        <title>Genomic analysis of the causative agents of coccidiosis in chickens.</title>
        <authorList>
            <person name="Reid A.J."/>
            <person name="Blake D."/>
            <person name="Billington K."/>
            <person name="Browne H."/>
            <person name="Dunn M."/>
            <person name="Hung S."/>
            <person name="Kawahara F."/>
            <person name="Miranda-Saavedra D."/>
            <person name="Mourier T."/>
            <person name="Nagra H."/>
            <person name="Otto T.D."/>
            <person name="Rawlings N."/>
            <person name="Sanchez A."/>
            <person name="Sanders M."/>
            <person name="Subramaniam C."/>
            <person name="Tay Y."/>
            <person name="Dear P."/>
            <person name="Doerig C."/>
            <person name="Gruber A."/>
            <person name="Parkinson J."/>
            <person name="Shirley M."/>
            <person name="Wan K.L."/>
            <person name="Berriman M."/>
            <person name="Tomley F."/>
            <person name="Pain A."/>
        </authorList>
    </citation>
    <scope>NUCLEOTIDE SEQUENCE [LARGE SCALE GENOMIC DNA]</scope>
    <source>
        <strain evidence="2">Weybridge</strain>
    </source>
</reference>
<feature type="transmembrane region" description="Helical" evidence="1">
    <location>
        <begin position="232"/>
        <end position="250"/>
    </location>
</feature>
<dbReference type="RefSeq" id="XP_013336324.1">
    <property type="nucleotide sequence ID" value="XM_013480870.1"/>
</dbReference>
<proteinExistence type="predicted"/>
<protein>
    <submittedName>
        <fullName evidence="2">Uncharacterized protein</fullName>
    </submittedName>
</protein>
<accession>U6M637</accession>
<evidence type="ECO:0000313" key="3">
    <source>
        <dbReference type="Proteomes" id="UP000030763"/>
    </source>
</evidence>
<dbReference type="EMBL" id="HG720692">
    <property type="protein sequence ID" value="CDJ59677.1"/>
    <property type="molecule type" value="Genomic_DNA"/>
</dbReference>
<keyword evidence="1" id="KW-0812">Transmembrane</keyword>
<organism evidence="2 3">
    <name type="scientific">Eimeria maxima</name>
    <name type="common">Coccidian parasite</name>
    <dbReference type="NCBI Taxonomy" id="5804"/>
    <lineage>
        <taxon>Eukaryota</taxon>
        <taxon>Sar</taxon>
        <taxon>Alveolata</taxon>
        <taxon>Apicomplexa</taxon>
        <taxon>Conoidasida</taxon>
        <taxon>Coccidia</taxon>
        <taxon>Eucoccidiorida</taxon>
        <taxon>Eimeriorina</taxon>
        <taxon>Eimeriidae</taxon>
        <taxon>Eimeria</taxon>
    </lineage>
</organism>
<keyword evidence="3" id="KW-1185">Reference proteome</keyword>